<sequence>MKLLIVDQPAHHDYTISGEVINGIDLSVFPADATFKGNADTAAAGIHNVERIEGELHVTLGQRGLLYECTPVNGSHDWFGTGQWIDAATFDNEQCYIVATAAPDNASYEKRDDGWTVTVPVVEEPEEPEAGEEQPIDEVVE</sequence>
<dbReference type="EMBL" id="JPUA01000032">
    <property type="protein sequence ID" value="OWV29438.1"/>
    <property type="molecule type" value="Genomic_DNA"/>
</dbReference>
<dbReference type="RefSeq" id="WP_088700325.1">
    <property type="nucleotide sequence ID" value="NZ_JPUA01000032.1"/>
</dbReference>
<proteinExistence type="predicted"/>
<evidence type="ECO:0000313" key="1">
    <source>
        <dbReference type="EMBL" id="OWV29438.1"/>
    </source>
</evidence>
<dbReference type="OrthoDB" id="6168755at2"/>
<reference evidence="1 2" key="1">
    <citation type="submission" date="2014-08" db="EMBL/GenBank/DDBJ databases">
        <title>Draft genome sequence of a novel L-asparaginase producing marine bacterium, Halomonas campaniensis.</title>
        <authorList>
            <person name="Sundarakrishnan B."/>
            <person name="Moushumi Priya A."/>
            <person name="Raman G."/>
            <person name="Sakthivel N."/>
            <person name="Park S."/>
            <person name="Jayachandran S."/>
        </authorList>
    </citation>
    <scope>NUCLEOTIDE SEQUENCE [LARGE SCALE GENOMIC DNA]</scope>
    <source>
        <strain evidence="1 2">SK03</strain>
    </source>
</reference>
<accession>A0A246RZ50</accession>
<dbReference type="Proteomes" id="UP000197334">
    <property type="component" value="Unassembled WGS sequence"/>
</dbReference>
<name>A0A246RZ50_9GAMM</name>
<organism evidence="1 2">
    <name type="scientific">Halomonas campaniensis</name>
    <dbReference type="NCBI Taxonomy" id="213554"/>
    <lineage>
        <taxon>Bacteria</taxon>
        <taxon>Pseudomonadati</taxon>
        <taxon>Pseudomonadota</taxon>
        <taxon>Gammaproteobacteria</taxon>
        <taxon>Oceanospirillales</taxon>
        <taxon>Halomonadaceae</taxon>
        <taxon>Halomonas</taxon>
    </lineage>
</organism>
<comment type="caution">
    <text evidence="1">The sequence shown here is derived from an EMBL/GenBank/DDBJ whole genome shotgun (WGS) entry which is preliminary data.</text>
</comment>
<gene>
    <name evidence="1" type="ORF">JI62_11520</name>
</gene>
<dbReference type="AlphaFoldDB" id="A0A246RZ50"/>
<keyword evidence="2" id="KW-1185">Reference proteome</keyword>
<evidence type="ECO:0000313" key="2">
    <source>
        <dbReference type="Proteomes" id="UP000197334"/>
    </source>
</evidence>
<protein>
    <submittedName>
        <fullName evidence="1">Uncharacterized protein</fullName>
    </submittedName>
</protein>